<dbReference type="Gene3D" id="3.40.50.720">
    <property type="entry name" value="NAD(P)-binding Rossmann-like Domain"/>
    <property type="match status" value="1"/>
</dbReference>
<accession>A0ABX0SJK0</accession>
<dbReference type="EMBL" id="JAAMOZ010000002">
    <property type="protein sequence ID" value="NIH58094.1"/>
    <property type="molecule type" value="Genomic_DNA"/>
</dbReference>
<dbReference type="Pfam" id="PF13561">
    <property type="entry name" value="adh_short_C2"/>
    <property type="match status" value="1"/>
</dbReference>
<dbReference type="EC" id="1.1.1.125" evidence="3"/>
<gene>
    <name evidence="3" type="ORF">FB473_002786</name>
</gene>
<dbReference type="SUPFAM" id="SSF51735">
    <property type="entry name" value="NAD(P)-binding Rossmann-fold domains"/>
    <property type="match status" value="1"/>
</dbReference>
<protein>
    <submittedName>
        <fullName evidence="3">2-deoxy-D-gluconate 3-dehydrogenase</fullName>
        <ecNumber evidence="3">1.1.1.125</ecNumber>
    </submittedName>
</protein>
<dbReference type="InterPro" id="IPR002347">
    <property type="entry name" value="SDR_fam"/>
</dbReference>
<evidence type="ECO:0000313" key="3">
    <source>
        <dbReference type="EMBL" id="NIH58094.1"/>
    </source>
</evidence>
<dbReference type="PRINTS" id="PR00080">
    <property type="entry name" value="SDRFAMILY"/>
</dbReference>
<dbReference type="PANTHER" id="PTHR42760">
    <property type="entry name" value="SHORT-CHAIN DEHYDROGENASES/REDUCTASES FAMILY MEMBER"/>
    <property type="match status" value="1"/>
</dbReference>
<proteinExistence type="inferred from homology"/>
<dbReference type="GO" id="GO:0008678">
    <property type="term" value="F:2-deoxy-D-gluconate 3-dehydrogenase activity"/>
    <property type="evidence" value="ECO:0007669"/>
    <property type="project" value="UniProtKB-EC"/>
</dbReference>
<keyword evidence="4" id="KW-1185">Reference proteome</keyword>
<dbReference type="InterPro" id="IPR020904">
    <property type="entry name" value="Sc_DH/Rdtase_CS"/>
</dbReference>
<dbReference type="PRINTS" id="PR00081">
    <property type="entry name" value="GDHRDH"/>
</dbReference>
<comment type="similarity">
    <text evidence="1">Belongs to the short-chain dehydrogenases/reductases (SDR) family.</text>
</comment>
<dbReference type="PANTHER" id="PTHR42760:SF5">
    <property type="entry name" value="2-DEHYDRO-3-DEOXY-D-GLUCONATE 5-DEHYDROGENASE"/>
    <property type="match status" value="1"/>
</dbReference>
<organism evidence="3 4">
    <name type="scientific">Brooklawnia cerclae</name>
    <dbReference type="NCBI Taxonomy" id="349934"/>
    <lineage>
        <taxon>Bacteria</taxon>
        <taxon>Bacillati</taxon>
        <taxon>Actinomycetota</taxon>
        <taxon>Actinomycetes</taxon>
        <taxon>Propionibacteriales</taxon>
        <taxon>Propionibacteriaceae</taxon>
        <taxon>Brooklawnia</taxon>
    </lineage>
</organism>
<comment type="caution">
    <text evidence="3">The sequence shown here is derived from an EMBL/GenBank/DDBJ whole genome shotgun (WGS) entry which is preliminary data.</text>
</comment>
<evidence type="ECO:0000256" key="2">
    <source>
        <dbReference type="ARBA" id="ARBA00023002"/>
    </source>
</evidence>
<keyword evidence="2 3" id="KW-0560">Oxidoreductase</keyword>
<sequence length="251" mass="26322">MSSPFDISGQTAVVTGGARGLGRGAVEALLRAGADVHVIDRLEAPDDLRAFAAEQGRRLVGHQADLLDPDALPGVAREILADDQIDILVSNAGFNVRYPSTEFPLDKWDAVLAVDLRAVFQGCQLFGAPMVERGHGKIINTASVLSFQGGLTVPAYAAAKGGVASVTRALCNEWAGRGVNVNAIAPGYMATELNTQLLADEERTAQITVRIPAGRWGTPADVGDVVVFLASPAADYIHGQVIAIDGGWLAR</sequence>
<reference evidence="3 4" key="1">
    <citation type="submission" date="2020-02" db="EMBL/GenBank/DDBJ databases">
        <title>Sequencing the genomes of 1000 actinobacteria strains.</title>
        <authorList>
            <person name="Klenk H.-P."/>
        </authorList>
    </citation>
    <scope>NUCLEOTIDE SEQUENCE [LARGE SCALE GENOMIC DNA]</scope>
    <source>
        <strain evidence="3 4">DSM 19609</strain>
    </source>
</reference>
<dbReference type="InterPro" id="IPR036291">
    <property type="entry name" value="NAD(P)-bd_dom_sf"/>
</dbReference>
<evidence type="ECO:0000256" key="1">
    <source>
        <dbReference type="ARBA" id="ARBA00006484"/>
    </source>
</evidence>
<evidence type="ECO:0000313" key="4">
    <source>
        <dbReference type="Proteomes" id="UP000749311"/>
    </source>
</evidence>
<dbReference type="PROSITE" id="PS00061">
    <property type="entry name" value="ADH_SHORT"/>
    <property type="match status" value="1"/>
</dbReference>
<dbReference type="Proteomes" id="UP000749311">
    <property type="component" value="Unassembled WGS sequence"/>
</dbReference>
<name>A0ABX0SJK0_9ACTN</name>
<dbReference type="RefSeq" id="WP_167169798.1">
    <property type="nucleotide sequence ID" value="NZ_BAAAOO010000006.1"/>
</dbReference>